<dbReference type="Proteomes" id="UP000001261">
    <property type="component" value="Unassembled WGS sequence"/>
</dbReference>
<sequence length="203" mass="22228">MSGSIHFAPGSLIVAARRKTNEDAFARRPRQQRFLSAKQALMKKQSETLQVESYISPAEKAEGPGILQFDIAELMLDRIMPSKINICILRPGISGFGALEKKRSGRVLLSEVVSPRCEKVPGGSPGSNSAPVYRTPQASVSWLLHDPWLFLNNGRLAVSTGSARLILFMWDDHLSGIAPVQPIWALKACLAQWGPQPSGLLEK</sequence>
<dbReference type="InParanoid" id="A0A0D8JWC0"/>
<gene>
    <name evidence="1" type="ORF">CIMG_11040</name>
</gene>
<dbReference type="AlphaFoldDB" id="A0A0D8JWC0"/>
<evidence type="ECO:0000313" key="1">
    <source>
        <dbReference type="EMBL" id="KJF61434.1"/>
    </source>
</evidence>
<dbReference type="EMBL" id="GG704916">
    <property type="protein sequence ID" value="KJF61434.1"/>
    <property type="molecule type" value="Genomic_DNA"/>
</dbReference>
<dbReference type="GeneID" id="24163540"/>
<dbReference type="VEuPathDB" id="FungiDB:CIMG_11040"/>
<dbReference type="KEGG" id="cim:CIMG_11040"/>
<reference evidence="2" key="2">
    <citation type="journal article" date="2010" name="Genome Res.">
        <title>Population genomic sequencing of Coccidioides fungi reveals recent hybridization and transposon control.</title>
        <authorList>
            <person name="Neafsey D.E."/>
            <person name="Barker B.M."/>
            <person name="Sharpton T.J."/>
            <person name="Stajich J.E."/>
            <person name="Park D.J."/>
            <person name="Whiston E."/>
            <person name="Hung C.-Y."/>
            <person name="McMahan C."/>
            <person name="White J."/>
            <person name="Sykes S."/>
            <person name="Heiman D."/>
            <person name="Young S."/>
            <person name="Zeng Q."/>
            <person name="Abouelleil A."/>
            <person name="Aftuck L."/>
            <person name="Bessette D."/>
            <person name="Brown A."/>
            <person name="FitzGerald M."/>
            <person name="Lui A."/>
            <person name="Macdonald J.P."/>
            <person name="Priest M."/>
            <person name="Orbach M.J."/>
            <person name="Galgiani J.N."/>
            <person name="Kirkland T.N."/>
            <person name="Cole G.T."/>
            <person name="Birren B.W."/>
            <person name="Henn M.R."/>
            <person name="Taylor J.W."/>
            <person name="Rounsley S.D."/>
        </authorList>
    </citation>
    <scope>GENOME REANNOTATION</scope>
    <source>
        <strain evidence="2">RS</strain>
    </source>
</reference>
<organism evidence="1 2">
    <name type="scientific">Coccidioides immitis (strain RS)</name>
    <name type="common">Valley fever fungus</name>
    <dbReference type="NCBI Taxonomy" id="246410"/>
    <lineage>
        <taxon>Eukaryota</taxon>
        <taxon>Fungi</taxon>
        <taxon>Dikarya</taxon>
        <taxon>Ascomycota</taxon>
        <taxon>Pezizomycotina</taxon>
        <taxon>Eurotiomycetes</taxon>
        <taxon>Eurotiomycetidae</taxon>
        <taxon>Onygenales</taxon>
        <taxon>Onygenaceae</taxon>
        <taxon>Coccidioides</taxon>
    </lineage>
</organism>
<accession>A0A0D8JWC0</accession>
<protein>
    <submittedName>
        <fullName evidence="1">Uncharacterized protein</fullName>
    </submittedName>
</protein>
<keyword evidence="2" id="KW-1185">Reference proteome</keyword>
<reference evidence="2" key="1">
    <citation type="journal article" date="2009" name="Genome Res.">
        <title>Comparative genomic analyses of the human fungal pathogens Coccidioides and their relatives.</title>
        <authorList>
            <person name="Sharpton T.J."/>
            <person name="Stajich J.E."/>
            <person name="Rounsley S.D."/>
            <person name="Gardner M.J."/>
            <person name="Wortman J.R."/>
            <person name="Jordar V.S."/>
            <person name="Maiti R."/>
            <person name="Kodira C.D."/>
            <person name="Neafsey D.E."/>
            <person name="Zeng Q."/>
            <person name="Hung C.-Y."/>
            <person name="McMahan C."/>
            <person name="Muszewska A."/>
            <person name="Grynberg M."/>
            <person name="Mandel M.A."/>
            <person name="Kellner E.M."/>
            <person name="Barker B.M."/>
            <person name="Galgiani J.N."/>
            <person name="Orbach M.J."/>
            <person name="Kirkland T.N."/>
            <person name="Cole G.T."/>
            <person name="Henn M.R."/>
            <person name="Birren B.W."/>
            <person name="Taylor J.W."/>
        </authorList>
    </citation>
    <scope>NUCLEOTIDE SEQUENCE [LARGE SCALE GENOMIC DNA]</scope>
    <source>
        <strain evidence="2">RS</strain>
    </source>
</reference>
<dbReference type="RefSeq" id="XP_012213639.1">
    <property type="nucleotide sequence ID" value="XM_012358216.1"/>
</dbReference>
<proteinExistence type="predicted"/>
<name>A0A0D8JWC0_COCIM</name>
<evidence type="ECO:0000313" key="2">
    <source>
        <dbReference type="Proteomes" id="UP000001261"/>
    </source>
</evidence>